<keyword evidence="1" id="KW-0732">Signal</keyword>
<gene>
    <name evidence="2" type="ORF">FE810_08620</name>
</gene>
<name>A0A5R9IL76_9GAMM</name>
<protein>
    <recommendedName>
        <fullName evidence="4">Acyloxyacyl hydrolase</fullName>
    </recommendedName>
</protein>
<evidence type="ECO:0000313" key="3">
    <source>
        <dbReference type="Proteomes" id="UP000307790"/>
    </source>
</evidence>
<sequence>MSRFAALLLLMLSSTAAAMDFEVKLGGWSDHLKKNDTEAIIQDFIDPDFEYNESHKGYGIKWYFYELSPKWQINVELWRMKDSHDMDYNSIGIGFTRDFPLEDSFLDMISLSMPITYVDRSDILYSDTSAEFIRKDFVHFMPYLSFYKKDFHLDATILPHDTNTGFSITAFVRVGYRF</sequence>
<comment type="caution">
    <text evidence="2">The sequence shown here is derived from an EMBL/GenBank/DDBJ whole genome shotgun (WGS) entry which is preliminary data.</text>
</comment>
<dbReference type="EMBL" id="VCBC01000007">
    <property type="protein sequence ID" value="TLU65339.1"/>
    <property type="molecule type" value="Genomic_DNA"/>
</dbReference>
<evidence type="ECO:0008006" key="4">
    <source>
        <dbReference type="Google" id="ProtNLM"/>
    </source>
</evidence>
<organism evidence="2 3">
    <name type="scientific">Thalassotalea litorea</name>
    <dbReference type="NCBI Taxonomy" id="2020715"/>
    <lineage>
        <taxon>Bacteria</taxon>
        <taxon>Pseudomonadati</taxon>
        <taxon>Pseudomonadota</taxon>
        <taxon>Gammaproteobacteria</taxon>
        <taxon>Alteromonadales</taxon>
        <taxon>Colwelliaceae</taxon>
        <taxon>Thalassotalea</taxon>
    </lineage>
</organism>
<evidence type="ECO:0000256" key="1">
    <source>
        <dbReference type="SAM" id="SignalP"/>
    </source>
</evidence>
<proteinExistence type="predicted"/>
<feature type="signal peptide" evidence="1">
    <location>
        <begin position="1"/>
        <end position="18"/>
    </location>
</feature>
<reference evidence="2 3" key="1">
    <citation type="submission" date="2019-05" db="EMBL/GenBank/DDBJ databases">
        <title>Genome sequences of Thalassotalea litorea 1K03283.</title>
        <authorList>
            <person name="Zhang D."/>
        </authorList>
    </citation>
    <scope>NUCLEOTIDE SEQUENCE [LARGE SCALE GENOMIC DNA]</scope>
    <source>
        <strain evidence="2 3">MCCC 1K03283</strain>
    </source>
</reference>
<keyword evidence="3" id="KW-1185">Reference proteome</keyword>
<dbReference type="Gene3D" id="2.40.160.20">
    <property type="match status" value="1"/>
</dbReference>
<dbReference type="OrthoDB" id="6398894at2"/>
<dbReference type="RefSeq" id="WP_138319642.1">
    <property type="nucleotide sequence ID" value="NZ_VCBC01000007.1"/>
</dbReference>
<dbReference type="Proteomes" id="UP000307790">
    <property type="component" value="Unassembled WGS sequence"/>
</dbReference>
<accession>A0A5R9IL76</accession>
<dbReference type="AlphaFoldDB" id="A0A5R9IL76"/>
<feature type="chain" id="PRO_5024375615" description="Acyloxyacyl hydrolase" evidence="1">
    <location>
        <begin position="19"/>
        <end position="178"/>
    </location>
</feature>
<evidence type="ECO:0000313" key="2">
    <source>
        <dbReference type="EMBL" id="TLU65339.1"/>
    </source>
</evidence>